<organism evidence="2">
    <name type="scientific">Drosophila melanogaster</name>
    <name type="common">Fruit fly</name>
    <dbReference type="NCBI Taxonomy" id="7227"/>
    <lineage>
        <taxon>Eukaryota</taxon>
        <taxon>Metazoa</taxon>
        <taxon>Ecdysozoa</taxon>
        <taxon>Arthropoda</taxon>
        <taxon>Hexapoda</taxon>
        <taxon>Insecta</taxon>
        <taxon>Pterygota</taxon>
        <taxon>Neoptera</taxon>
        <taxon>Endopterygota</taxon>
        <taxon>Diptera</taxon>
        <taxon>Brachycera</taxon>
        <taxon>Muscomorpha</taxon>
        <taxon>Ephydroidea</taxon>
        <taxon>Drosophilidae</taxon>
        <taxon>Drosophila</taxon>
        <taxon>Sophophora</taxon>
    </lineage>
</organism>
<accession>Q6IJE2</accession>
<sequence length="185" mass="20465">MYARVEKAMRRANNFRPSDNCDGENAWKIALELKQPAQLTGWRRPTGESGDQIAETVLESPGNGARCGAGRLRAKRGAQKQQLGKNMKHNKQLAKPQTRTDRISSRPSFLLLSPESLLQQDASQAAGQLYLTHEGGRLMKTESISIFTQESSPRQGKTYPTSHRRPSSSSSSSIERMSEHGRGSV</sequence>
<feature type="compositionally biased region" description="Basic and acidic residues" evidence="1">
    <location>
        <begin position="176"/>
        <end position="185"/>
    </location>
</feature>
<evidence type="ECO:0000256" key="1">
    <source>
        <dbReference type="SAM" id="MobiDB-lite"/>
    </source>
</evidence>
<dbReference type="EMBL" id="BK002774">
    <property type="protein sequence ID" value="DAA04279.1"/>
    <property type="molecule type" value="Genomic_DNA"/>
</dbReference>
<proteinExistence type="predicted"/>
<protein>
    <submittedName>
        <fullName evidence="2">HDC15091</fullName>
    </submittedName>
</protein>
<name>Q6IJE2_DROME</name>
<dbReference type="AlphaFoldDB" id="Q6IJE2"/>
<evidence type="ECO:0000313" key="2">
    <source>
        <dbReference type="EMBL" id="DAA04279.1"/>
    </source>
</evidence>
<gene>
    <name evidence="2" type="ORF">HDC15091</name>
</gene>
<reference evidence="2" key="1">
    <citation type="journal article" date="2003" name="Genome Biol.">
        <title>An integrated gene annotation and transcriptional profiling approach towards the full gene content of the Drosophila genome.</title>
        <authorList>
            <person name="Hild M."/>
            <person name="Beckmann B."/>
            <person name="Haas S.A."/>
            <person name="Koch B."/>
            <person name="Solovyev V."/>
            <person name="Busold C."/>
            <person name="Fellenberg K."/>
            <person name="Boutros M."/>
            <person name="Vingron M."/>
            <person name="Sauer F."/>
            <person name="Hoheisel J.D."/>
            <person name="Paro R."/>
        </authorList>
    </citation>
    <scope>NUCLEOTIDE SEQUENCE</scope>
</reference>
<feature type="region of interest" description="Disordered" evidence="1">
    <location>
        <begin position="78"/>
        <end position="106"/>
    </location>
</feature>
<feature type="region of interest" description="Disordered" evidence="1">
    <location>
        <begin position="142"/>
        <end position="185"/>
    </location>
</feature>
<feature type="compositionally biased region" description="Polar residues" evidence="1">
    <location>
        <begin position="142"/>
        <end position="161"/>
    </location>
</feature>